<sequence>MDVVELHDDDWEVLPDSDNSLIQPTTYLEGIERESEGIIRSDYFSLDSRNKYAAAVEDATDGVSVESDNPSWIDPVSDNTRYSTTKAEFWSSDGGSSDDGKFIESEANNKDIVVETEASASVELEKSWSDSGEIESKPRKYEEIDSKSEDEEKIVEAREQGEKEESMKKPADDGEERNNRVVVWWKLPLDLLKYCVFRASPVWTLSMAAAMMGVVILGRRLYKMKRKTTSLQLKVTVDDKKVSQFMTRAAKLNEAFSVVKRGPMIRPSLPAAGIAPWPMMALR</sequence>
<keyword evidence="2" id="KW-0472">Membrane</keyword>
<feature type="compositionally biased region" description="Basic and acidic residues" evidence="1">
    <location>
        <begin position="154"/>
        <end position="174"/>
    </location>
</feature>
<accession>A0AA38WNC5</accession>
<evidence type="ECO:0000256" key="2">
    <source>
        <dbReference type="SAM" id="Phobius"/>
    </source>
</evidence>
<gene>
    <name evidence="4" type="ORF">OSB04_003033</name>
</gene>
<feature type="region of interest" description="Disordered" evidence="1">
    <location>
        <begin position="135"/>
        <end position="174"/>
    </location>
</feature>
<feature type="compositionally biased region" description="Basic and acidic residues" evidence="1">
    <location>
        <begin position="135"/>
        <end position="147"/>
    </location>
</feature>
<organism evidence="4 5">
    <name type="scientific">Centaurea solstitialis</name>
    <name type="common">yellow star-thistle</name>
    <dbReference type="NCBI Taxonomy" id="347529"/>
    <lineage>
        <taxon>Eukaryota</taxon>
        <taxon>Viridiplantae</taxon>
        <taxon>Streptophyta</taxon>
        <taxon>Embryophyta</taxon>
        <taxon>Tracheophyta</taxon>
        <taxon>Spermatophyta</taxon>
        <taxon>Magnoliopsida</taxon>
        <taxon>eudicotyledons</taxon>
        <taxon>Gunneridae</taxon>
        <taxon>Pentapetalae</taxon>
        <taxon>asterids</taxon>
        <taxon>campanulids</taxon>
        <taxon>Asterales</taxon>
        <taxon>Asteraceae</taxon>
        <taxon>Carduoideae</taxon>
        <taxon>Cardueae</taxon>
        <taxon>Centaureinae</taxon>
        <taxon>Centaurea</taxon>
    </lineage>
</organism>
<dbReference type="PANTHER" id="PTHR33646">
    <property type="entry name" value="GB|AAF00631.1"/>
    <property type="match status" value="1"/>
</dbReference>
<keyword evidence="2" id="KW-0812">Transmembrane</keyword>
<name>A0AA38WNC5_9ASTR</name>
<reference evidence="4" key="1">
    <citation type="submission" date="2023-03" db="EMBL/GenBank/DDBJ databases">
        <title>Chromosome-scale reference genome and RAD-based genetic map of yellow starthistle (Centaurea solstitialis) reveal putative structural variation and QTLs associated with invader traits.</title>
        <authorList>
            <person name="Reatini B."/>
            <person name="Cang F.A."/>
            <person name="Jiang Q."/>
            <person name="Mckibben M.T.W."/>
            <person name="Barker M.S."/>
            <person name="Rieseberg L.H."/>
            <person name="Dlugosch K.M."/>
        </authorList>
    </citation>
    <scope>NUCLEOTIDE SEQUENCE</scope>
    <source>
        <strain evidence="4">CAN-66</strain>
        <tissue evidence="4">Leaf</tissue>
    </source>
</reference>
<evidence type="ECO:0000313" key="5">
    <source>
        <dbReference type="Proteomes" id="UP001172457"/>
    </source>
</evidence>
<evidence type="ECO:0000259" key="3">
    <source>
        <dbReference type="Pfam" id="PF20705"/>
    </source>
</evidence>
<dbReference type="EMBL" id="JARYMX010000001">
    <property type="protein sequence ID" value="KAJ9567067.1"/>
    <property type="molecule type" value="Genomic_DNA"/>
</dbReference>
<dbReference type="Pfam" id="PF20705">
    <property type="entry name" value="DUF6821"/>
    <property type="match status" value="1"/>
</dbReference>
<dbReference type="PANTHER" id="PTHR33646:SF6">
    <property type="entry name" value="TRANSMEMBRANE PROTEIN"/>
    <property type="match status" value="1"/>
</dbReference>
<evidence type="ECO:0000313" key="4">
    <source>
        <dbReference type="EMBL" id="KAJ9567067.1"/>
    </source>
</evidence>
<protein>
    <recommendedName>
        <fullName evidence="3">DUF6821 domain-containing protein</fullName>
    </recommendedName>
</protein>
<dbReference type="InterPro" id="IPR045883">
    <property type="entry name" value="At4g13530-like"/>
</dbReference>
<evidence type="ECO:0000256" key="1">
    <source>
        <dbReference type="SAM" id="MobiDB-lite"/>
    </source>
</evidence>
<dbReference type="Proteomes" id="UP001172457">
    <property type="component" value="Chromosome 1"/>
</dbReference>
<feature type="domain" description="DUF6821" evidence="3">
    <location>
        <begin position="131"/>
        <end position="268"/>
    </location>
</feature>
<feature type="transmembrane region" description="Helical" evidence="2">
    <location>
        <begin position="202"/>
        <end position="222"/>
    </location>
</feature>
<dbReference type="InterPro" id="IPR049224">
    <property type="entry name" value="DUF6821"/>
</dbReference>
<keyword evidence="5" id="KW-1185">Reference proteome</keyword>
<keyword evidence="2" id="KW-1133">Transmembrane helix</keyword>
<dbReference type="AlphaFoldDB" id="A0AA38WNC5"/>
<comment type="caution">
    <text evidence="4">The sequence shown here is derived from an EMBL/GenBank/DDBJ whole genome shotgun (WGS) entry which is preliminary data.</text>
</comment>
<proteinExistence type="predicted"/>